<dbReference type="CDD" id="cd12148">
    <property type="entry name" value="fungal_TF_MHR"/>
    <property type="match status" value="1"/>
</dbReference>
<dbReference type="AlphaFoldDB" id="A0A8H7D9N9"/>
<protein>
    <submittedName>
        <fullName evidence="1">Fungal-trans domain-containing protein</fullName>
    </submittedName>
</protein>
<evidence type="ECO:0000313" key="2">
    <source>
        <dbReference type="Proteomes" id="UP000623467"/>
    </source>
</evidence>
<proteinExistence type="predicted"/>
<organism evidence="1 2">
    <name type="scientific">Mycena sanguinolenta</name>
    <dbReference type="NCBI Taxonomy" id="230812"/>
    <lineage>
        <taxon>Eukaryota</taxon>
        <taxon>Fungi</taxon>
        <taxon>Dikarya</taxon>
        <taxon>Basidiomycota</taxon>
        <taxon>Agaricomycotina</taxon>
        <taxon>Agaricomycetes</taxon>
        <taxon>Agaricomycetidae</taxon>
        <taxon>Agaricales</taxon>
        <taxon>Marasmiineae</taxon>
        <taxon>Mycenaceae</taxon>
        <taxon>Mycena</taxon>
    </lineage>
</organism>
<dbReference type="EMBL" id="JACAZH010000007">
    <property type="protein sequence ID" value="KAF7363851.1"/>
    <property type="molecule type" value="Genomic_DNA"/>
</dbReference>
<comment type="caution">
    <text evidence="1">The sequence shown here is derived from an EMBL/GenBank/DDBJ whole genome shotgun (WGS) entry which is preliminary data.</text>
</comment>
<dbReference type="OrthoDB" id="3047794at2759"/>
<dbReference type="Proteomes" id="UP000623467">
    <property type="component" value="Unassembled WGS sequence"/>
</dbReference>
<gene>
    <name evidence="1" type="ORF">MSAN_01043100</name>
</gene>
<keyword evidence="2" id="KW-1185">Reference proteome</keyword>
<evidence type="ECO:0000313" key="1">
    <source>
        <dbReference type="EMBL" id="KAF7363851.1"/>
    </source>
</evidence>
<sequence>MAARVKDPANLSFPPSTRPIYWTLLPVSDLNYLLYKADISQWEVCPEPVAPQMFPPVDLLRDLVDIYFKQINIFWFILHRPTFEKSLADGLHLQSPAFGCVVLAVCALASKTSPDGRVVFLANKAS</sequence>
<reference evidence="1" key="1">
    <citation type="submission" date="2020-05" db="EMBL/GenBank/DDBJ databases">
        <title>Mycena genomes resolve the evolution of fungal bioluminescence.</title>
        <authorList>
            <person name="Tsai I.J."/>
        </authorList>
    </citation>
    <scope>NUCLEOTIDE SEQUENCE</scope>
    <source>
        <strain evidence="1">160909Yilan</strain>
    </source>
</reference>
<accession>A0A8H7D9N9</accession>
<name>A0A8H7D9N9_9AGAR</name>